<accession>A0A2N1PJL5</accession>
<proteinExistence type="predicted"/>
<evidence type="ECO:0000313" key="1">
    <source>
        <dbReference type="EMBL" id="PKK88535.1"/>
    </source>
</evidence>
<dbReference type="Pfam" id="PF13646">
    <property type="entry name" value="HEAT_2"/>
    <property type="match status" value="1"/>
</dbReference>
<dbReference type="SMART" id="SM00567">
    <property type="entry name" value="EZ_HEAT"/>
    <property type="match status" value="4"/>
</dbReference>
<protein>
    <recommendedName>
        <fullName evidence="3">HEAT repeat domain-containing protein</fullName>
    </recommendedName>
</protein>
<dbReference type="Pfam" id="PF03130">
    <property type="entry name" value="HEAT_PBS"/>
    <property type="match status" value="1"/>
</dbReference>
<evidence type="ECO:0000313" key="2">
    <source>
        <dbReference type="Proteomes" id="UP000233256"/>
    </source>
</evidence>
<dbReference type="InterPro" id="IPR016024">
    <property type="entry name" value="ARM-type_fold"/>
</dbReference>
<dbReference type="PANTHER" id="PTHR12697:SF5">
    <property type="entry name" value="DEOXYHYPUSINE HYDROXYLASE"/>
    <property type="match status" value="1"/>
</dbReference>
<dbReference type="SUPFAM" id="SSF48371">
    <property type="entry name" value="ARM repeat"/>
    <property type="match status" value="1"/>
</dbReference>
<reference evidence="1 2" key="1">
    <citation type="journal article" date="2017" name="ISME J.">
        <title>Potential for microbial H2 and metal transformations associated with novel bacteria and archaea in deep terrestrial subsurface sediments.</title>
        <authorList>
            <person name="Hernsdorf A.W."/>
            <person name="Amano Y."/>
            <person name="Miyakawa K."/>
            <person name="Ise K."/>
            <person name="Suzuki Y."/>
            <person name="Anantharaman K."/>
            <person name="Probst A."/>
            <person name="Burstein D."/>
            <person name="Thomas B.C."/>
            <person name="Banfield J.F."/>
        </authorList>
    </citation>
    <scope>NUCLEOTIDE SEQUENCE [LARGE SCALE GENOMIC DNA]</scope>
    <source>
        <strain evidence="1">HGW-Wallbacteria-1</strain>
    </source>
</reference>
<dbReference type="EMBL" id="PGXC01000043">
    <property type="protein sequence ID" value="PKK88535.1"/>
    <property type="molecule type" value="Genomic_DNA"/>
</dbReference>
<dbReference type="Gene3D" id="1.25.10.10">
    <property type="entry name" value="Leucine-rich Repeat Variant"/>
    <property type="match status" value="1"/>
</dbReference>
<comment type="caution">
    <text evidence="1">The sequence shown here is derived from an EMBL/GenBank/DDBJ whole genome shotgun (WGS) entry which is preliminary data.</text>
</comment>
<dbReference type="AlphaFoldDB" id="A0A2N1PJL5"/>
<organism evidence="1 2">
    <name type="scientific">Candidatus Wallbacteria bacterium HGW-Wallbacteria-1</name>
    <dbReference type="NCBI Taxonomy" id="2013854"/>
    <lineage>
        <taxon>Bacteria</taxon>
        <taxon>Candidatus Walliibacteriota</taxon>
    </lineage>
</organism>
<dbReference type="InterPro" id="IPR011989">
    <property type="entry name" value="ARM-like"/>
</dbReference>
<dbReference type="Proteomes" id="UP000233256">
    <property type="component" value="Unassembled WGS sequence"/>
</dbReference>
<dbReference type="GO" id="GO:0016491">
    <property type="term" value="F:oxidoreductase activity"/>
    <property type="evidence" value="ECO:0007669"/>
    <property type="project" value="TreeGrafter"/>
</dbReference>
<name>A0A2N1PJL5_9BACT</name>
<sequence length="236" mass="26573">MSQFPDLKSFLEKIIAKQKYEFRDNARKDAFRILAEGLETFDNMLSYLSAQKGAIELRAMICWFLGQSSNEKSMKALLDAFDQESDASIVWEIAKSICNLRCKEPFQFFRVRLLNSPLPLKRAASAFVLGQLNDAEASDFLIKVLDNKSEVDLVRSHAAEALGLIKDLNAFDSLMSALSDNSVSVRFWSTFALGELRDSRALPRLRAVAEEDSSSLDGWWSISEEALDAIKKIDLC</sequence>
<dbReference type="InterPro" id="IPR004155">
    <property type="entry name" value="PBS_lyase_HEAT"/>
</dbReference>
<evidence type="ECO:0008006" key="3">
    <source>
        <dbReference type="Google" id="ProtNLM"/>
    </source>
</evidence>
<gene>
    <name evidence="1" type="ORF">CVV64_18450</name>
</gene>
<dbReference type="PANTHER" id="PTHR12697">
    <property type="entry name" value="PBS LYASE HEAT-LIKE PROTEIN"/>
    <property type="match status" value="1"/>
</dbReference>